<proteinExistence type="predicted"/>
<comment type="caution">
    <text evidence="2">The sequence shown here is derived from an EMBL/GenBank/DDBJ whole genome shotgun (WGS) entry which is preliminary data.</text>
</comment>
<organism evidence="2 3">
    <name type="scientific">Extremus antarcticus</name>
    <dbReference type="NCBI Taxonomy" id="702011"/>
    <lineage>
        <taxon>Eukaryota</taxon>
        <taxon>Fungi</taxon>
        <taxon>Dikarya</taxon>
        <taxon>Ascomycota</taxon>
        <taxon>Pezizomycotina</taxon>
        <taxon>Dothideomycetes</taxon>
        <taxon>Dothideomycetidae</taxon>
        <taxon>Mycosphaerellales</taxon>
        <taxon>Extremaceae</taxon>
        <taxon>Extremus</taxon>
    </lineage>
</organism>
<feature type="chain" id="PRO_5042537138" evidence="1">
    <location>
        <begin position="19"/>
        <end position="191"/>
    </location>
</feature>
<dbReference type="EMBL" id="JAWDJX010000002">
    <property type="protein sequence ID" value="KAK3057891.1"/>
    <property type="molecule type" value="Genomic_DNA"/>
</dbReference>
<protein>
    <submittedName>
        <fullName evidence="2">Uncharacterized protein</fullName>
    </submittedName>
</protein>
<dbReference type="Proteomes" id="UP001271007">
    <property type="component" value="Unassembled WGS sequence"/>
</dbReference>
<evidence type="ECO:0000313" key="2">
    <source>
        <dbReference type="EMBL" id="KAK3057891.1"/>
    </source>
</evidence>
<reference evidence="2" key="1">
    <citation type="submission" date="2023-04" db="EMBL/GenBank/DDBJ databases">
        <title>Black Yeasts Isolated from many extreme environments.</title>
        <authorList>
            <person name="Coleine C."/>
            <person name="Stajich J.E."/>
            <person name="Selbmann L."/>
        </authorList>
    </citation>
    <scope>NUCLEOTIDE SEQUENCE</scope>
    <source>
        <strain evidence="2">CCFEE 5312</strain>
    </source>
</reference>
<evidence type="ECO:0000256" key="1">
    <source>
        <dbReference type="SAM" id="SignalP"/>
    </source>
</evidence>
<feature type="signal peptide" evidence="1">
    <location>
        <begin position="1"/>
        <end position="18"/>
    </location>
</feature>
<sequence>MFSLLFLITLLMSLTATAIPASFNNFNLNTLTHSNLINTATCAHKLFDLPWLLTGITVYNPFPISAANPGWIRFNFIDYNDRLQLETVCYGYLTNTGPGNSTDGASEHIAQAGPGGYIMCADEAVAFKLLEGGNMMVARSYKDRCLGAFPYNYGTAFGQNITSMPPQAPLPSTAGALTVQDTMFINITAMS</sequence>
<accession>A0AAJ0LWN4</accession>
<gene>
    <name evidence="2" type="ORF">LTR09_000966</name>
</gene>
<name>A0AAJ0LWN4_9PEZI</name>
<evidence type="ECO:0000313" key="3">
    <source>
        <dbReference type="Proteomes" id="UP001271007"/>
    </source>
</evidence>
<keyword evidence="1" id="KW-0732">Signal</keyword>
<keyword evidence="3" id="KW-1185">Reference proteome</keyword>
<dbReference type="AlphaFoldDB" id="A0AAJ0LWN4"/>